<dbReference type="GO" id="GO:0004622">
    <property type="term" value="F:phosphatidylcholine lysophospholipase activity"/>
    <property type="evidence" value="ECO:0007669"/>
    <property type="project" value="TreeGrafter"/>
</dbReference>
<protein>
    <submittedName>
        <fullName evidence="1">Uncharacterized protein</fullName>
    </submittedName>
</protein>
<evidence type="ECO:0000313" key="1">
    <source>
        <dbReference type="EMBL" id="POF63112.1"/>
    </source>
</evidence>
<dbReference type="Gene3D" id="3.40.50.1110">
    <property type="entry name" value="SGNH hydrolase"/>
    <property type="match status" value="1"/>
</dbReference>
<dbReference type="SUPFAM" id="SSF52266">
    <property type="entry name" value="SGNH hydrolase"/>
    <property type="match status" value="1"/>
</dbReference>
<dbReference type="InterPro" id="IPR051532">
    <property type="entry name" value="Ester_Hydrolysis_Enzymes"/>
</dbReference>
<dbReference type="OrthoDB" id="7203637at2"/>
<organism evidence="1 2">
    <name type="scientific">Novacetimonas maltaceti</name>
    <dbReference type="NCBI Taxonomy" id="1203393"/>
    <lineage>
        <taxon>Bacteria</taxon>
        <taxon>Pseudomonadati</taxon>
        <taxon>Pseudomonadota</taxon>
        <taxon>Alphaproteobacteria</taxon>
        <taxon>Acetobacterales</taxon>
        <taxon>Acetobacteraceae</taxon>
        <taxon>Novacetimonas</taxon>
    </lineage>
</organism>
<dbReference type="PANTHER" id="PTHR30383:SF5">
    <property type="entry name" value="SGNH HYDROLASE-TYPE ESTERASE DOMAIN-CONTAINING PROTEIN"/>
    <property type="match status" value="1"/>
</dbReference>
<proteinExistence type="predicted"/>
<evidence type="ECO:0000313" key="2">
    <source>
        <dbReference type="Proteomes" id="UP000237344"/>
    </source>
</evidence>
<dbReference type="CDD" id="cd00229">
    <property type="entry name" value="SGNH_hydrolase"/>
    <property type="match status" value="1"/>
</dbReference>
<sequence>MTDRTGAGTTAACVLPRLTRLLREGKGVRIALFGSSTIEGVGASTPAHALPAIMRAVLAPFAPGGVEVIGHGVGGDDAEAMHARVGAMLADRPDLIVWQTGSNDPLKGDDVGAFVARTRDDLATMRASGADVVLMDQQYCPVLETCPAFPAFRDAVHHVAAQDHVPLFTRYVRMKSWCAELGLDPVALSPDGLHLNDRGYRLLGEALAAWLIELTGLPGGVASCYQGDDGA</sequence>
<keyword evidence="2" id="KW-1185">Reference proteome</keyword>
<dbReference type="PANTHER" id="PTHR30383">
    <property type="entry name" value="THIOESTERASE 1/PROTEASE 1/LYSOPHOSPHOLIPASE L1"/>
    <property type="match status" value="1"/>
</dbReference>
<dbReference type="AlphaFoldDB" id="A0A2S3W2L2"/>
<dbReference type="RefSeq" id="WP_110094893.1">
    <property type="nucleotide sequence ID" value="NZ_NKUE01000007.1"/>
</dbReference>
<reference evidence="1 2" key="1">
    <citation type="submission" date="2018-01" db="EMBL/GenBank/DDBJ databases">
        <title>Draft Genome Sequence of Komagataeibacter maltaceti LMG 1529, a Vinegar Producing Acetic Acid Bacterium Isolated from Malt Vinegar Brewery Acetifiers.</title>
        <authorList>
            <person name="Zhang Q."/>
            <person name="Hollensteiner J."/>
            <person name="Poehlein A."/>
            <person name="Daniel R."/>
        </authorList>
    </citation>
    <scope>NUCLEOTIDE SEQUENCE [LARGE SCALE GENOMIC DNA]</scope>
    <source>
        <strain evidence="1 2">LMG 1529</strain>
    </source>
</reference>
<dbReference type="Pfam" id="PF25182">
    <property type="entry name" value="NonGDSL"/>
    <property type="match status" value="1"/>
</dbReference>
<comment type="caution">
    <text evidence="1">The sequence shown here is derived from an EMBL/GenBank/DDBJ whole genome shotgun (WGS) entry which is preliminary data.</text>
</comment>
<gene>
    <name evidence="1" type="ORF">KMAL_11950</name>
</gene>
<dbReference type="EMBL" id="POTC01000011">
    <property type="protein sequence ID" value="POF63112.1"/>
    <property type="molecule type" value="Genomic_DNA"/>
</dbReference>
<name>A0A2S3W2L2_9PROT</name>
<accession>A0A2S3W2L2</accession>
<dbReference type="Proteomes" id="UP000237344">
    <property type="component" value="Unassembled WGS sequence"/>
</dbReference>
<dbReference type="InterPro" id="IPR036514">
    <property type="entry name" value="SGNH_hydro_sf"/>
</dbReference>
<dbReference type="InterPro" id="IPR057572">
    <property type="entry name" value="NonGDSL"/>
</dbReference>